<organism evidence="2 3">
    <name type="scientific">Hydnum rufescens UP504</name>
    <dbReference type="NCBI Taxonomy" id="1448309"/>
    <lineage>
        <taxon>Eukaryota</taxon>
        <taxon>Fungi</taxon>
        <taxon>Dikarya</taxon>
        <taxon>Basidiomycota</taxon>
        <taxon>Agaricomycotina</taxon>
        <taxon>Agaricomycetes</taxon>
        <taxon>Cantharellales</taxon>
        <taxon>Hydnaceae</taxon>
        <taxon>Hydnum</taxon>
    </lineage>
</organism>
<dbReference type="EMBL" id="MU128915">
    <property type="protein sequence ID" value="KAF9519824.1"/>
    <property type="molecule type" value="Genomic_DNA"/>
</dbReference>
<dbReference type="PROSITE" id="PS51257">
    <property type="entry name" value="PROKAR_LIPOPROTEIN"/>
    <property type="match status" value="1"/>
</dbReference>
<reference evidence="2" key="1">
    <citation type="journal article" date="2020" name="Nat. Commun.">
        <title>Large-scale genome sequencing of mycorrhizal fungi provides insights into the early evolution of symbiotic traits.</title>
        <authorList>
            <person name="Miyauchi S."/>
            <person name="Kiss E."/>
            <person name="Kuo A."/>
            <person name="Drula E."/>
            <person name="Kohler A."/>
            <person name="Sanchez-Garcia M."/>
            <person name="Morin E."/>
            <person name="Andreopoulos B."/>
            <person name="Barry K.W."/>
            <person name="Bonito G."/>
            <person name="Buee M."/>
            <person name="Carver A."/>
            <person name="Chen C."/>
            <person name="Cichocki N."/>
            <person name="Clum A."/>
            <person name="Culley D."/>
            <person name="Crous P.W."/>
            <person name="Fauchery L."/>
            <person name="Girlanda M."/>
            <person name="Hayes R.D."/>
            <person name="Keri Z."/>
            <person name="LaButti K."/>
            <person name="Lipzen A."/>
            <person name="Lombard V."/>
            <person name="Magnuson J."/>
            <person name="Maillard F."/>
            <person name="Murat C."/>
            <person name="Nolan M."/>
            <person name="Ohm R.A."/>
            <person name="Pangilinan J."/>
            <person name="Pereira M.F."/>
            <person name="Perotto S."/>
            <person name="Peter M."/>
            <person name="Pfister S."/>
            <person name="Riley R."/>
            <person name="Sitrit Y."/>
            <person name="Stielow J.B."/>
            <person name="Szollosi G."/>
            <person name="Zifcakova L."/>
            <person name="Stursova M."/>
            <person name="Spatafora J.W."/>
            <person name="Tedersoo L."/>
            <person name="Vaario L.M."/>
            <person name="Yamada A."/>
            <person name="Yan M."/>
            <person name="Wang P."/>
            <person name="Xu J."/>
            <person name="Bruns T."/>
            <person name="Baldrian P."/>
            <person name="Vilgalys R."/>
            <person name="Dunand C."/>
            <person name="Henrissat B."/>
            <person name="Grigoriev I.V."/>
            <person name="Hibbett D."/>
            <person name="Nagy L.G."/>
            <person name="Martin F.M."/>
        </authorList>
    </citation>
    <scope>NUCLEOTIDE SEQUENCE</scope>
    <source>
        <strain evidence="2">UP504</strain>
    </source>
</reference>
<evidence type="ECO:0000256" key="1">
    <source>
        <dbReference type="SAM" id="MobiDB-lite"/>
    </source>
</evidence>
<name>A0A9P6B987_9AGAM</name>
<feature type="compositionally biased region" description="Basic and acidic residues" evidence="1">
    <location>
        <begin position="58"/>
        <end position="77"/>
    </location>
</feature>
<dbReference type="Proteomes" id="UP000886523">
    <property type="component" value="Unassembled WGS sequence"/>
</dbReference>
<feature type="non-terminal residue" evidence="2">
    <location>
        <position position="84"/>
    </location>
</feature>
<evidence type="ECO:0000313" key="2">
    <source>
        <dbReference type="EMBL" id="KAF9519824.1"/>
    </source>
</evidence>
<keyword evidence="3" id="KW-1185">Reference proteome</keyword>
<gene>
    <name evidence="2" type="ORF">BS47DRAFT_1336533</name>
</gene>
<protein>
    <submittedName>
        <fullName evidence="2">Uncharacterized protein</fullName>
    </submittedName>
</protein>
<sequence length="84" mass="9465">MVDERIGPNSIIYHHSLSITPVSQSCKAVGACFDRLTQSPILRSTRIEARQVQPSSLSDREPDDPKHLDVSWESPREEYDDISA</sequence>
<dbReference type="AlphaFoldDB" id="A0A9P6B987"/>
<evidence type="ECO:0000313" key="3">
    <source>
        <dbReference type="Proteomes" id="UP000886523"/>
    </source>
</evidence>
<comment type="caution">
    <text evidence="2">The sequence shown here is derived from an EMBL/GenBank/DDBJ whole genome shotgun (WGS) entry which is preliminary data.</text>
</comment>
<proteinExistence type="predicted"/>
<feature type="region of interest" description="Disordered" evidence="1">
    <location>
        <begin position="45"/>
        <end position="84"/>
    </location>
</feature>
<accession>A0A9P6B987</accession>